<dbReference type="EMBL" id="CADCTQ010000495">
    <property type="protein sequence ID" value="CAA9308375.1"/>
    <property type="molecule type" value="Genomic_DNA"/>
</dbReference>
<name>A0A6J4KK21_9SPHI</name>
<accession>A0A6J4KK21</accession>
<evidence type="ECO:0000313" key="1">
    <source>
        <dbReference type="EMBL" id="CAA9308375.1"/>
    </source>
</evidence>
<dbReference type="AlphaFoldDB" id="A0A6J4KK21"/>
<protein>
    <submittedName>
        <fullName evidence="1">Uncharacterized protein</fullName>
    </submittedName>
</protein>
<gene>
    <name evidence="1" type="ORF">AVDCRST_MAG56-6011</name>
</gene>
<proteinExistence type="predicted"/>
<organism evidence="1">
    <name type="scientific">uncultured Cytophagales bacterium</name>
    <dbReference type="NCBI Taxonomy" id="158755"/>
    <lineage>
        <taxon>Bacteria</taxon>
        <taxon>Pseudomonadati</taxon>
        <taxon>Bacteroidota</taxon>
        <taxon>Sphingobacteriia</taxon>
        <taxon>Sphingobacteriales</taxon>
        <taxon>environmental samples</taxon>
    </lineage>
</organism>
<reference evidence="1" key="1">
    <citation type="submission" date="2020-02" db="EMBL/GenBank/DDBJ databases">
        <authorList>
            <person name="Meier V. D."/>
        </authorList>
    </citation>
    <scope>NUCLEOTIDE SEQUENCE</scope>
    <source>
        <strain evidence="1">AVDCRST_MAG56</strain>
    </source>
</reference>
<sequence>MINIPVKALHFERTAPGLAFGTHTAGQPLAPVKYSLIRR</sequence>